<dbReference type="PANTHER" id="PTHR37984:SF5">
    <property type="entry name" value="PROTEIN NYNRIN-LIKE"/>
    <property type="match status" value="1"/>
</dbReference>
<keyword evidence="1" id="KW-0808">Transferase</keyword>
<dbReference type="Gene3D" id="3.30.70.270">
    <property type="match status" value="2"/>
</dbReference>
<dbReference type="SUPFAM" id="SSF56672">
    <property type="entry name" value="DNA/RNA polymerases"/>
    <property type="match status" value="1"/>
</dbReference>
<dbReference type="Gene3D" id="2.40.70.10">
    <property type="entry name" value="Acid Proteases"/>
    <property type="match status" value="1"/>
</dbReference>
<keyword evidence="10" id="KW-1185">Reference proteome</keyword>
<evidence type="ECO:0000313" key="9">
    <source>
        <dbReference type="EMBL" id="KAK1607184.1"/>
    </source>
</evidence>
<dbReference type="GO" id="GO:0016779">
    <property type="term" value="F:nucleotidyltransferase activity"/>
    <property type="evidence" value="ECO:0007669"/>
    <property type="project" value="UniProtKB-KW"/>
</dbReference>
<dbReference type="Proteomes" id="UP001231189">
    <property type="component" value="Unassembled WGS sequence"/>
</dbReference>
<keyword evidence="6" id="KW-0175">Coiled coil</keyword>
<feature type="coiled-coil region" evidence="6">
    <location>
        <begin position="1137"/>
        <end position="1164"/>
    </location>
</feature>
<evidence type="ECO:0000313" key="10">
    <source>
        <dbReference type="Proteomes" id="UP001231189"/>
    </source>
</evidence>
<dbReference type="EMBL" id="JAUUTY010000007">
    <property type="protein sequence ID" value="KAK1607184.1"/>
    <property type="molecule type" value="Genomic_DNA"/>
</dbReference>
<dbReference type="PANTHER" id="PTHR37984">
    <property type="entry name" value="PROTEIN CBG26694"/>
    <property type="match status" value="1"/>
</dbReference>
<sequence length="1248" mass="141123">MAPPTAPKKMAKKAAKKPPGNGTKGAKAPFAKPRKAPAAKKKPEGWTDDQWQQDCLRRKLSTAERKGRRAAELEKKAQAARQHQHVMAGCIAATNASPWSTSMPVYVPGVISPSQAAFYNDGPSATPGCVTPNLSPHYQDALPHGGFNPNNLYSPAYEQREPGPGPDGDPFTGRRGPLEYDGAGAEEDDGVEEEEEDGVEDDEEDDDEDEEGGEEEDDEGAGDDDLVEVDADGVRTKKKKKKTSGTRGPKWTVLEDLCLCESWATVSHDSIIGANQKSGKYWARIKAEFDERKLINSDYQKVPMKRSQKAMSTRWAIIQASVNSFHGYHHDLETRGDSGADVAQLFDRAMDLYAKNSEGHKSFVLMHCYGKLKMNEKWRLTRLSLSKGKDAIDLDACWQLRQASYVQNEYSVITSVVNKSAKKPIEPEEQIKVEPAVAIVKDLVTENVEDGHIIFCEDASNIVSHPNKSRKASVPVLSVRIGDHCYYGLCDIGASISAIPYELYTEIMHEIGSCELEDIDVVIRLANRETISPIGIVRDVEVLCDCKKEKIVTKFAGESYEFNFSKFAKTPYKADLPNDDFRVEQCASIALAPSNPLQQHLENSESEVFREERDELDEIFLRQPILKHDLPVEDLGVTPPPKEDPVFDLKPLPDNLKYAYIDDKKTYPVIISAKLSDIEEERLLEILKKHRGAIGYTLDDLKGISPAICQHAINIEDGAKPVVEHQRRLIPKMKDVKGGITVVPNDNDELIPQRVVVGYRMCIDFRKVNKVTKKDHYPLPFIDQMLERLSKNTHFCFLDGYSGFSQIAVRAKDQEKTTFTCPYGTYAYRRMPFGLCNAPATFQRCMSAIFHGFCEKIVEVFMDDFSVYGNSFDNCLRNLDKVLQRCEETNLVLNWEKCHFMVNEGIVLGHKISERGIEVDRAKVEVIEKMPYPRDVKGIRSILGHAGFYRRFIKYFSKISKPLTNLLQKYVPFIFDDDCKEAFETLKKALTTAPVVEPPDWNLPFEIMCDASDFAVGAVLGHRVDKKLNFRPYIVDSKVTVHTDHAAIRYLMEKKDAKPRLIRWVLLLQEFDLHIVDRKGADNPVADNLSRLENITYDPVPVNDSFPNEQLAVIKGLLPPALSLDSFPCVEEAIRVTDEFCDQYRALRREVEILQEENQRLRRMLEYYSIPITRPPHSDNNESLRVLVQNCQTEKLKLKEIFKKREKNPHHHRRRSNSSSVLASPWFVPSLGECRGITSSLSLSFTIK</sequence>
<feature type="region of interest" description="Disordered" evidence="7">
    <location>
        <begin position="130"/>
        <end position="247"/>
    </location>
</feature>
<dbReference type="InterPro" id="IPR041577">
    <property type="entry name" value="RT_RNaseH_2"/>
</dbReference>
<dbReference type="InterPro" id="IPR000477">
    <property type="entry name" value="RT_dom"/>
</dbReference>
<feature type="region of interest" description="Disordered" evidence="7">
    <location>
        <begin position="1"/>
        <end position="84"/>
    </location>
</feature>
<accession>A0AAD8QTW1</accession>
<evidence type="ECO:0000256" key="3">
    <source>
        <dbReference type="ARBA" id="ARBA00022722"/>
    </source>
</evidence>
<evidence type="ECO:0000256" key="2">
    <source>
        <dbReference type="ARBA" id="ARBA00022695"/>
    </source>
</evidence>
<dbReference type="FunFam" id="3.30.70.270:FF:000020">
    <property type="entry name" value="Transposon Tf2-6 polyprotein-like Protein"/>
    <property type="match status" value="1"/>
</dbReference>
<reference evidence="9" key="1">
    <citation type="submission" date="2023-07" db="EMBL/GenBank/DDBJ databases">
        <title>A chromosome-level genome assembly of Lolium multiflorum.</title>
        <authorList>
            <person name="Chen Y."/>
            <person name="Copetti D."/>
            <person name="Kolliker R."/>
            <person name="Studer B."/>
        </authorList>
    </citation>
    <scope>NUCLEOTIDE SEQUENCE</scope>
    <source>
        <strain evidence="9">02402/16</strain>
        <tissue evidence="9">Leaf</tissue>
    </source>
</reference>
<keyword evidence="5" id="KW-0511">Multifunctional enzyme</keyword>
<dbReference type="Pfam" id="PF00078">
    <property type="entry name" value="RVT_1"/>
    <property type="match status" value="1"/>
</dbReference>
<feature type="domain" description="Reverse transcriptase" evidence="8">
    <location>
        <begin position="724"/>
        <end position="919"/>
    </location>
</feature>
<evidence type="ECO:0000256" key="6">
    <source>
        <dbReference type="SAM" id="Coils"/>
    </source>
</evidence>
<proteinExistence type="predicted"/>
<dbReference type="Gene3D" id="3.10.10.10">
    <property type="entry name" value="HIV Type 1 Reverse Transcriptase, subunit A, domain 1"/>
    <property type="match status" value="1"/>
</dbReference>
<gene>
    <name evidence="9" type="ORF">QYE76_030857</name>
</gene>
<evidence type="ECO:0000256" key="7">
    <source>
        <dbReference type="SAM" id="MobiDB-lite"/>
    </source>
</evidence>
<dbReference type="InterPro" id="IPR021109">
    <property type="entry name" value="Peptidase_aspartic_dom_sf"/>
</dbReference>
<feature type="compositionally biased region" description="Low complexity" evidence="7">
    <location>
        <begin position="17"/>
        <end position="31"/>
    </location>
</feature>
<evidence type="ECO:0000256" key="1">
    <source>
        <dbReference type="ARBA" id="ARBA00022679"/>
    </source>
</evidence>
<evidence type="ECO:0000256" key="5">
    <source>
        <dbReference type="ARBA" id="ARBA00023268"/>
    </source>
</evidence>
<dbReference type="CDD" id="cd09274">
    <property type="entry name" value="RNase_HI_RT_Ty3"/>
    <property type="match status" value="1"/>
</dbReference>
<dbReference type="InterPro" id="IPR043502">
    <property type="entry name" value="DNA/RNA_pol_sf"/>
</dbReference>
<dbReference type="InterPro" id="IPR043128">
    <property type="entry name" value="Rev_trsase/Diguanyl_cyclase"/>
</dbReference>
<dbReference type="InterPro" id="IPR050951">
    <property type="entry name" value="Retrovirus_Pol_polyprotein"/>
</dbReference>
<protein>
    <recommendedName>
        <fullName evidence="8">Reverse transcriptase domain-containing protein</fullName>
    </recommendedName>
</protein>
<keyword evidence="3" id="KW-0540">Nuclease</keyword>
<name>A0AAD8QTW1_LOLMU</name>
<dbReference type="CDD" id="cd01647">
    <property type="entry name" value="RT_LTR"/>
    <property type="match status" value="1"/>
</dbReference>
<feature type="compositionally biased region" description="Basic and acidic residues" evidence="7">
    <location>
        <begin position="55"/>
        <end position="77"/>
    </location>
</feature>
<dbReference type="PROSITE" id="PS50878">
    <property type="entry name" value="RT_POL"/>
    <property type="match status" value="1"/>
</dbReference>
<keyword evidence="4" id="KW-0255">Endonuclease</keyword>
<organism evidence="9 10">
    <name type="scientific">Lolium multiflorum</name>
    <name type="common">Italian ryegrass</name>
    <name type="synonym">Lolium perenne subsp. multiflorum</name>
    <dbReference type="NCBI Taxonomy" id="4521"/>
    <lineage>
        <taxon>Eukaryota</taxon>
        <taxon>Viridiplantae</taxon>
        <taxon>Streptophyta</taxon>
        <taxon>Embryophyta</taxon>
        <taxon>Tracheophyta</taxon>
        <taxon>Spermatophyta</taxon>
        <taxon>Magnoliopsida</taxon>
        <taxon>Liliopsida</taxon>
        <taxon>Poales</taxon>
        <taxon>Poaceae</taxon>
        <taxon>BOP clade</taxon>
        <taxon>Pooideae</taxon>
        <taxon>Poodae</taxon>
        <taxon>Poeae</taxon>
        <taxon>Poeae Chloroplast Group 2 (Poeae type)</taxon>
        <taxon>Loliodinae</taxon>
        <taxon>Loliinae</taxon>
        <taxon>Lolium</taxon>
    </lineage>
</organism>
<evidence type="ECO:0000256" key="4">
    <source>
        <dbReference type="ARBA" id="ARBA00022759"/>
    </source>
</evidence>
<dbReference type="Pfam" id="PF17919">
    <property type="entry name" value="RT_RNaseH_2"/>
    <property type="match status" value="1"/>
</dbReference>
<comment type="caution">
    <text evidence="9">The sequence shown here is derived from an EMBL/GenBank/DDBJ whole genome shotgun (WGS) entry which is preliminary data.</text>
</comment>
<keyword evidence="2" id="KW-0548">Nucleotidyltransferase</keyword>
<evidence type="ECO:0000259" key="8">
    <source>
        <dbReference type="PROSITE" id="PS50878"/>
    </source>
</evidence>
<dbReference type="GO" id="GO:0004519">
    <property type="term" value="F:endonuclease activity"/>
    <property type="evidence" value="ECO:0007669"/>
    <property type="project" value="UniProtKB-KW"/>
</dbReference>
<dbReference type="AlphaFoldDB" id="A0AAD8QTW1"/>
<keyword evidence="4" id="KW-0378">Hydrolase</keyword>
<feature type="compositionally biased region" description="Acidic residues" evidence="7">
    <location>
        <begin position="184"/>
        <end position="231"/>
    </location>
</feature>